<evidence type="ECO:0000256" key="10">
    <source>
        <dbReference type="ARBA" id="ARBA00048048"/>
    </source>
</evidence>
<dbReference type="Pfam" id="PF01529">
    <property type="entry name" value="DHHC"/>
    <property type="match status" value="1"/>
</dbReference>
<dbReference type="EMBL" id="JBEVYD010000009">
    <property type="protein sequence ID" value="KAL3230756.1"/>
    <property type="molecule type" value="Genomic_DNA"/>
</dbReference>
<evidence type="ECO:0000313" key="14">
    <source>
        <dbReference type="Proteomes" id="UP001623330"/>
    </source>
</evidence>
<keyword evidence="8 11" id="KW-0012">Acyltransferase</keyword>
<comment type="domain">
    <text evidence="11">The DHHC domain is required for palmitoyltransferase activity.</text>
</comment>
<keyword evidence="2 11" id="KW-0808">Transferase</keyword>
<reference evidence="13 14" key="1">
    <citation type="submission" date="2024-05" db="EMBL/GenBank/DDBJ databases">
        <title>Long read based assembly of the Candida bracarensis genome reveals expanded adhesin content.</title>
        <authorList>
            <person name="Marcet-Houben M."/>
            <person name="Ksiezopolska E."/>
            <person name="Gabaldon T."/>
        </authorList>
    </citation>
    <scope>NUCLEOTIDE SEQUENCE [LARGE SCALE GENOMIC DNA]</scope>
    <source>
        <strain evidence="13 14">CBM6</strain>
    </source>
</reference>
<evidence type="ECO:0000256" key="6">
    <source>
        <dbReference type="ARBA" id="ARBA00023139"/>
    </source>
</evidence>
<evidence type="ECO:0000259" key="12">
    <source>
        <dbReference type="Pfam" id="PF01529"/>
    </source>
</evidence>
<dbReference type="InterPro" id="IPR039859">
    <property type="entry name" value="PFA4/ZDH16/20/ERF2-like"/>
</dbReference>
<feature type="domain" description="Palmitoyltransferase DHHC" evidence="12">
    <location>
        <begin position="113"/>
        <end position="233"/>
    </location>
</feature>
<evidence type="ECO:0000256" key="4">
    <source>
        <dbReference type="ARBA" id="ARBA00022989"/>
    </source>
</evidence>
<evidence type="ECO:0000256" key="11">
    <source>
        <dbReference type="RuleBase" id="RU079119"/>
    </source>
</evidence>
<feature type="transmembrane region" description="Helical" evidence="11">
    <location>
        <begin position="12"/>
        <end position="31"/>
    </location>
</feature>
<accession>A0ABR4NR73</accession>
<evidence type="ECO:0000256" key="7">
    <source>
        <dbReference type="ARBA" id="ARBA00023288"/>
    </source>
</evidence>
<feature type="transmembrane region" description="Helical" evidence="11">
    <location>
        <begin position="193"/>
        <end position="220"/>
    </location>
</feature>
<dbReference type="Proteomes" id="UP001623330">
    <property type="component" value="Unassembled WGS sequence"/>
</dbReference>
<keyword evidence="5 11" id="KW-0472">Membrane</keyword>
<evidence type="ECO:0000256" key="9">
    <source>
        <dbReference type="ARBA" id="ARBA00038298"/>
    </source>
</evidence>
<evidence type="ECO:0000256" key="1">
    <source>
        <dbReference type="ARBA" id="ARBA00004141"/>
    </source>
</evidence>
<proteinExistence type="inferred from homology"/>
<evidence type="ECO:0000256" key="2">
    <source>
        <dbReference type="ARBA" id="ARBA00022679"/>
    </source>
</evidence>
<organism evidence="13 14">
    <name type="scientific">Nakaseomyces bracarensis</name>
    <dbReference type="NCBI Taxonomy" id="273131"/>
    <lineage>
        <taxon>Eukaryota</taxon>
        <taxon>Fungi</taxon>
        <taxon>Dikarya</taxon>
        <taxon>Ascomycota</taxon>
        <taxon>Saccharomycotina</taxon>
        <taxon>Saccharomycetes</taxon>
        <taxon>Saccharomycetales</taxon>
        <taxon>Saccharomycetaceae</taxon>
        <taxon>Nakaseomyces</taxon>
    </lineage>
</organism>
<protein>
    <recommendedName>
        <fullName evidence="11">Palmitoyltransferase</fullName>
        <ecNumber evidence="11">2.3.1.225</ecNumber>
    </recommendedName>
</protein>
<comment type="caution">
    <text evidence="13">The sequence shown here is derived from an EMBL/GenBank/DDBJ whole genome shotgun (WGS) entry which is preliminary data.</text>
</comment>
<evidence type="ECO:0000313" key="13">
    <source>
        <dbReference type="EMBL" id="KAL3230756.1"/>
    </source>
</evidence>
<keyword evidence="14" id="KW-1185">Reference proteome</keyword>
<name>A0ABR4NR73_9SACH</name>
<gene>
    <name evidence="13" type="ORF">RNJ44_01205</name>
</gene>
<evidence type="ECO:0000256" key="3">
    <source>
        <dbReference type="ARBA" id="ARBA00022692"/>
    </source>
</evidence>
<evidence type="ECO:0000256" key="5">
    <source>
        <dbReference type="ARBA" id="ARBA00023136"/>
    </source>
</evidence>
<dbReference type="InterPro" id="IPR001594">
    <property type="entry name" value="Palmitoyltrfase_DHHC"/>
</dbReference>
<dbReference type="EC" id="2.3.1.225" evidence="11"/>
<dbReference type="PROSITE" id="PS50216">
    <property type="entry name" value="DHHC"/>
    <property type="match status" value="1"/>
</dbReference>
<dbReference type="PANTHER" id="PTHR22883:SF23">
    <property type="entry name" value="PALMITOYLTRANSFERASE ZDHHC6"/>
    <property type="match status" value="1"/>
</dbReference>
<keyword evidence="6" id="KW-0564">Palmitate</keyword>
<comment type="catalytic activity">
    <reaction evidence="10 11">
        <text>L-cysteinyl-[protein] + hexadecanoyl-CoA = S-hexadecanoyl-L-cysteinyl-[protein] + CoA</text>
        <dbReference type="Rhea" id="RHEA:36683"/>
        <dbReference type="Rhea" id="RHEA-COMP:10131"/>
        <dbReference type="Rhea" id="RHEA-COMP:11032"/>
        <dbReference type="ChEBI" id="CHEBI:29950"/>
        <dbReference type="ChEBI" id="CHEBI:57287"/>
        <dbReference type="ChEBI" id="CHEBI:57379"/>
        <dbReference type="ChEBI" id="CHEBI:74151"/>
        <dbReference type="EC" id="2.3.1.225"/>
    </reaction>
</comment>
<feature type="transmembrane region" description="Helical" evidence="11">
    <location>
        <begin position="158"/>
        <end position="181"/>
    </location>
</feature>
<feature type="transmembrane region" description="Helical" evidence="11">
    <location>
        <begin position="52"/>
        <end position="71"/>
    </location>
</feature>
<evidence type="ECO:0000256" key="8">
    <source>
        <dbReference type="ARBA" id="ARBA00023315"/>
    </source>
</evidence>
<dbReference type="PANTHER" id="PTHR22883">
    <property type="entry name" value="ZINC FINGER DHHC DOMAIN CONTAINING PROTEIN"/>
    <property type="match status" value="1"/>
</dbReference>
<keyword evidence="3 11" id="KW-0812">Transmembrane</keyword>
<keyword evidence="4 11" id="KW-1133">Transmembrane helix</keyword>
<comment type="subcellular location">
    <subcellularLocation>
        <location evidence="1">Membrane</location>
        <topology evidence="1">Multi-pass membrane protein</topology>
    </subcellularLocation>
</comment>
<sequence length="351" mass="40724">MSFAEWRLRNRFWTAYIVPLVILGLIGYGTWAYAQKLCYNRIYKELGHRSTCIGLITICCVLDVVLIVIWVETVLVGPGKLPQVPPYLLIESPSKQNTTKAPPSYICDPNGYPVWCSHCEGLKVGRTRHSSRNGYCVPRFDHYCLWIGGAIGYSNYRLFLLFAFYFAVLLLIVWITICCYIREIVTVHHHRLNGNLVALLVITGIGWILTWGLFISYVYYMSQNMTSIEVIEHKKRRKTPELAMQRFVCHFDSKTERRYVVKIENDYKHGSLYKKRGLYNNLSEFLGKNILLWPLPLPSTLYYGKEDTENSRLEDDLTYPYSESLGPFAIEYLEEKIISGQYITVFTPAKE</sequence>
<keyword evidence="7" id="KW-0449">Lipoprotein</keyword>
<comment type="similarity">
    <text evidence="9">Belongs to the DHHC palmitoyltransferase family. PFA5 subfamily.</text>
</comment>